<comment type="pathway">
    <text evidence="2">Protein modification; protein ubiquitination.</text>
</comment>
<dbReference type="PANTHER" id="PTHR11254">
    <property type="entry name" value="HECT DOMAIN UBIQUITIN-PROTEIN LIGASE"/>
    <property type="match status" value="1"/>
</dbReference>
<dbReference type="Pfam" id="PF00632">
    <property type="entry name" value="HECT"/>
    <property type="match status" value="1"/>
</dbReference>
<dbReference type="SMART" id="SM00213">
    <property type="entry name" value="UBQ"/>
    <property type="match status" value="1"/>
</dbReference>
<gene>
    <name evidence="10" type="ORF">KIW84_014797</name>
</gene>
<dbReference type="Gramene" id="Psat01G0479700-T1">
    <property type="protein sequence ID" value="KAI5447083.1"/>
    <property type="gene ID" value="KIW84_014797"/>
</dbReference>
<dbReference type="InterPro" id="IPR029071">
    <property type="entry name" value="Ubiquitin-like_domsf"/>
</dbReference>
<dbReference type="InterPro" id="IPR000626">
    <property type="entry name" value="Ubiquitin-like_dom"/>
</dbReference>
<dbReference type="Pfam" id="PF00240">
    <property type="entry name" value="ubiquitin"/>
    <property type="match status" value="1"/>
</dbReference>
<evidence type="ECO:0000256" key="7">
    <source>
        <dbReference type="SAM" id="MobiDB-lite"/>
    </source>
</evidence>
<organism evidence="10 11">
    <name type="scientific">Pisum sativum</name>
    <name type="common">Garden pea</name>
    <name type="synonym">Lathyrus oleraceus</name>
    <dbReference type="NCBI Taxonomy" id="3888"/>
    <lineage>
        <taxon>Eukaryota</taxon>
        <taxon>Viridiplantae</taxon>
        <taxon>Streptophyta</taxon>
        <taxon>Embryophyta</taxon>
        <taxon>Tracheophyta</taxon>
        <taxon>Spermatophyta</taxon>
        <taxon>Magnoliopsida</taxon>
        <taxon>eudicotyledons</taxon>
        <taxon>Gunneridae</taxon>
        <taxon>Pentapetalae</taxon>
        <taxon>rosids</taxon>
        <taxon>fabids</taxon>
        <taxon>Fabales</taxon>
        <taxon>Fabaceae</taxon>
        <taxon>Papilionoideae</taxon>
        <taxon>50 kb inversion clade</taxon>
        <taxon>NPAAA clade</taxon>
        <taxon>Hologalegina</taxon>
        <taxon>IRL clade</taxon>
        <taxon>Fabeae</taxon>
        <taxon>Lathyrus</taxon>
    </lineage>
</organism>
<keyword evidence="11" id="KW-1185">Reference proteome</keyword>
<dbReference type="InterPro" id="IPR035983">
    <property type="entry name" value="Hect_E3_ubiquitin_ligase"/>
</dbReference>
<reference evidence="10 11" key="1">
    <citation type="journal article" date="2022" name="Nat. Genet.">
        <title>Improved pea reference genome and pan-genome highlight genomic features and evolutionary characteristics.</title>
        <authorList>
            <person name="Yang T."/>
            <person name="Liu R."/>
            <person name="Luo Y."/>
            <person name="Hu S."/>
            <person name="Wang D."/>
            <person name="Wang C."/>
            <person name="Pandey M.K."/>
            <person name="Ge S."/>
            <person name="Xu Q."/>
            <person name="Li N."/>
            <person name="Li G."/>
            <person name="Huang Y."/>
            <person name="Saxena R.K."/>
            <person name="Ji Y."/>
            <person name="Li M."/>
            <person name="Yan X."/>
            <person name="He Y."/>
            <person name="Liu Y."/>
            <person name="Wang X."/>
            <person name="Xiang C."/>
            <person name="Varshney R.K."/>
            <person name="Ding H."/>
            <person name="Gao S."/>
            <person name="Zong X."/>
        </authorList>
    </citation>
    <scope>NUCLEOTIDE SEQUENCE [LARGE SCALE GENOMIC DNA]</scope>
    <source>
        <strain evidence="10 11">cv. Zhongwan 6</strain>
    </source>
</reference>
<accession>A0A9D5BNS4</accession>
<evidence type="ECO:0000256" key="2">
    <source>
        <dbReference type="ARBA" id="ARBA00004906"/>
    </source>
</evidence>
<keyword evidence="4" id="KW-0808">Transferase</keyword>
<feature type="domain" description="Ubiquitin-like" evidence="8">
    <location>
        <begin position="56"/>
        <end position="131"/>
    </location>
</feature>
<dbReference type="SUPFAM" id="SSF54236">
    <property type="entry name" value="Ubiquitin-like"/>
    <property type="match status" value="1"/>
</dbReference>
<proteinExistence type="predicted"/>
<feature type="domain" description="HECT" evidence="9">
    <location>
        <begin position="496"/>
        <end position="834"/>
    </location>
</feature>
<dbReference type="PROSITE" id="PS50237">
    <property type="entry name" value="HECT"/>
    <property type="match status" value="1"/>
</dbReference>
<dbReference type="EC" id="2.3.2.26" evidence="3"/>
<protein>
    <recommendedName>
        <fullName evidence="3">HECT-type E3 ubiquitin transferase</fullName>
        <ecNumber evidence="3">2.3.2.26</ecNumber>
    </recommendedName>
</protein>
<dbReference type="SMART" id="SM00119">
    <property type="entry name" value="HECTc"/>
    <property type="match status" value="1"/>
</dbReference>
<dbReference type="OrthoDB" id="8068875at2759"/>
<dbReference type="Gene3D" id="3.30.2410.10">
    <property type="entry name" value="Hect, E3 ligase catalytic domain"/>
    <property type="match status" value="1"/>
</dbReference>
<comment type="caution">
    <text evidence="10">The sequence shown here is derived from an EMBL/GenBank/DDBJ whole genome shotgun (WGS) entry which is preliminary data.</text>
</comment>
<dbReference type="SUPFAM" id="SSF56204">
    <property type="entry name" value="Hect, E3 ligase catalytic domain"/>
    <property type="match status" value="1"/>
</dbReference>
<evidence type="ECO:0000256" key="3">
    <source>
        <dbReference type="ARBA" id="ARBA00012485"/>
    </source>
</evidence>
<dbReference type="PANTHER" id="PTHR11254:SF424">
    <property type="entry name" value="E3 UBIQUITIN-PROTEIN LIGASE UPL5"/>
    <property type="match status" value="1"/>
</dbReference>
<dbReference type="GO" id="GO:0006511">
    <property type="term" value="P:ubiquitin-dependent protein catabolic process"/>
    <property type="evidence" value="ECO:0007669"/>
    <property type="project" value="TreeGrafter"/>
</dbReference>
<dbReference type="Gramene" id="PSAT_LOCUS4509_t1">
    <property type="protein sequence ID" value="CAL5183988.1"/>
    <property type="gene ID" value="PSAT_LOCUS4509"/>
</dbReference>
<keyword evidence="5 6" id="KW-0833">Ubl conjugation pathway</keyword>
<dbReference type="AlphaFoldDB" id="A0A9D5BNS4"/>
<evidence type="ECO:0000256" key="5">
    <source>
        <dbReference type="ARBA" id="ARBA00022786"/>
    </source>
</evidence>
<evidence type="ECO:0000313" key="10">
    <source>
        <dbReference type="EMBL" id="KAI5447083.1"/>
    </source>
</evidence>
<dbReference type="PROSITE" id="PS50053">
    <property type="entry name" value="UBIQUITIN_2"/>
    <property type="match status" value="1"/>
</dbReference>
<name>A0A9D5BNS4_PEA</name>
<dbReference type="GO" id="GO:0005737">
    <property type="term" value="C:cytoplasm"/>
    <property type="evidence" value="ECO:0007669"/>
    <property type="project" value="TreeGrafter"/>
</dbReference>
<dbReference type="InterPro" id="IPR000569">
    <property type="entry name" value="HECT_dom"/>
</dbReference>
<evidence type="ECO:0000313" key="11">
    <source>
        <dbReference type="Proteomes" id="UP001058974"/>
    </source>
</evidence>
<dbReference type="EMBL" id="JAMSHJ010000001">
    <property type="protein sequence ID" value="KAI5447083.1"/>
    <property type="molecule type" value="Genomic_DNA"/>
</dbReference>
<dbReference type="FunFam" id="3.30.2410.10:FF:000020">
    <property type="entry name" value="E3 ubiquitin-protein ligase UPL5"/>
    <property type="match status" value="1"/>
</dbReference>
<feature type="region of interest" description="Disordered" evidence="7">
    <location>
        <begin position="30"/>
        <end position="52"/>
    </location>
</feature>
<evidence type="ECO:0000256" key="4">
    <source>
        <dbReference type="ARBA" id="ARBA00022679"/>
    </source>
</evidence>
<evidence type="ECO:0000256" key="1">
    <source>
        <dbReference type="ARBA" id="ARBA00000885"/>
    </source>
</evidence>
<dbReference type="Gene3D" id="3.90.1750.10">
    <property type="entry name" value="Hect, E3 ligase catalytic domains"/>
    <property type="match status" value="1"/>
</dbReference>
<evidence type="ECO:0000259" key="9">
    <source>
        <dbReference type="PROSITE" id="PS50237"/>
    </source>
</evidence>
<dbReference type="GO" id="GO:0061630">
    <property type="term" value="F:ubiquitin protein ligase activity"/>
    <property type="evidence" value="ECO:0007669"/>
    <property type="project" value="UniProtKB-EC"/>
</dbReference>
<evidence type="ECO:0000259" key="8">
    <source>
        <dbReference type="PROSITE" id="PS50053"/>
    </source>
</evidence>
<dbReference type="GO" id="GO:0000209">
    <property type="term" value="P:protein polyubiquitination"/>
    <property type="evidence" value="ECO:0007669"/>
    <property type="project" value="TreeGrafter"/>
</dbReference>
<evidence type="ECO:0000256" key="6">
    <source>
        <dbReference type="PROSITE-ProRule" id="PRU00104"/>
    </source>
</evidence>
<sequence>MSSPFKTLTVIAFHKQFIDDATDDRHRNRSPQLVINDSPPSSSTMQKKPKTTSSRLQFFVRMMWKCDTLVIRASREDTVKTLLLQIAFKIKVPFVYLRLIYKGKQLQIEHNLGECGIENDVNLQLVGRLRSIGCPVVWKATEEIVSLILRLCRSEVVPDASTNILDHFKKYMDNSEYFGVFMFMKIPSLLVNLFMSPWAFNKTVADLSIKQFVQNSLDMKCKTLQGLYIESVLEFCELLRGVGCKSDNLLYIFCRDGFATLLAHVGVLFRNSKRRVLLQGVFYCVRELADGLLKYLDSSKSCLTSGEISCSDVRGFVNFSTPLRKGMAEQQGEFDNCGIYYAEDPLLAGLVDQLRIVFFQLLSKLDECLQVMENCLGNKEQEEGDRDAIHSGRSHYLFILKELYHISKLYSGAEEMFWGVLLRRKNMLSYLIVRYAERSDDHRWVLENMGVTNFESRRHLAMMLFPALNDEVLGYEMLIGRSQVLAESLEYISRAKPKSLEGGIFMEFKNEDATGPGVLREWFVLVCQEIFNPKNALYLACPNDRRRFFPNAASKVHPLHLKYFSFSGRMIALALKSKVHVGIVFDRVFFKQLAGNYITLEDIRDADPIMYHSCKQILEMNVDYIDTDILGLTFSIEVEELGRRRVIELCPDGESIVVDSKNREMYVDLLIQNRFVTSISEQVSHFAEGFADIISGKRLEFFQYLDLEDLDWMLHGSENAISVEDWKAHTKYNGYKEIDRQISWFWEIVGRMSAEQKKVLLFFWTSVKYLPVEGFRGLASRLFICKLNEPENHLPTSHTCFYELCFPPYSSITIMQDRLGIITQEHMSCSFGTP</sequence>
<dbReference type="Gene3D" id="3.30.2160.10">
    <property type="entry name" value="Hect, E3 ligase catalytic domain"/>
    <property type="match status" value="1"/>
</dbReference>
<dbReference type="InterPro" id="IPR050409">
    <property type="entry name" value="E3_ubiq-protein_ligase"/>
</dbReference>
<comment type="catalytic activity">
    <reaction evidence="1">
        <text>S-ubiquitinyl-[E2 ubiquitin-conjugating enzyme]-L-cysteine + [acceptor protein]-L-lysine = [E2 ubiquitin-conjugating enzyme]-L-cysteine + N(6)-ubiquitinyl-[acceptor protein]-L-lysine.</text>
        <dbReference type="EC" id="2.3.2.26"/>
    </reaction>
</comment>
<dbReference type="Proteomes" id="UP001058974">
    <property type="component" value="Chromosome 1"/>
</dbReference>
<dbReference type="Gene3D" id="3.10.20.90">
    <property type="entry name" value="Phosphatidylinositol 3-kinase Catalytic Subunit, Chain A, domain 1"/>
    <property type="match status" value="1"/>
</dbReference>
<dbReference type="CDD" id="cd00078">
    <property type="entry name" value="HECTc"/>
    <property type="match status" value="1"/>
</dbReference>
<feature type="active site" description="Glycyl thioester intermediate" evidence="6">
    <location>
        <position position="800"/>
    </location>
</feature>